<name>A4NWQ3_HAEIF</name>
<accession>A4NWQ3</accession>
<gene>
    <name evidence="1" type="ORF">CGSHiR3021_06595</name>
</gene>
<organism evidence="1 2">
    <name type="scientific">Haemophilus influenzae 22.4-21</name>
    <dbReference type="NCBI Taxonomy" id="375063"/>
    <lineage>
        <taxon>Bacteria</taxon>
        <taxon>Pseudomonadati</taxon>
        <taxon>Pseudomonadota</taxon>
        <taxon>Gammaproteobacteria</taxon>
        <taxon>Pasteurellales</taxon>
        <taxon>Pasteurellaceae</taxon>
        <taxon>Haemophilus</taxon>
    </lineage>
</organism>
<evidence type="ECO:0000313" key="2">
    <source>
        <dbReference type="Proteomes" id="UP000005596"/>
    </source>
</evidence>
<dbReference type="EMBL" id="AAZJ01000002">
    <property type="protein sequence ID" value="EDK14503.1"/>
    <property type="molecule type" value="Genomic_DNA"/>
</dbReference>
<dbReference type="Proteomes" id="UP000005596">
    <property type="component" value="Unassembled WGS sequence"/>
</dbReference>
<reference evidence="1 2" key="1">
    <citation type="journal article" date="2007" name="Genome Biol.">
        <title>Characterization and modeling of the Haemophilus influenzae core and supragenomes based on the complete genomic sequences of Rd and 12 clinical nontypeable strains.</title>
        <authorList>
            <person name="Hogg J.S."/>
            <person name="Hu F.Z."/>
            <person name="Janto B."/>
            <person name="Boissy R."/>
            <person name="Hayes J."/>
            <person name="Keefe R."/>
            <person name="Post J.C."/>
            <person name="Ehrlich G.D."/>
        </authorList>
    </citation>
    <scope>NUCLEOTIDE SEQUENCE [LARGE SCALE GENOMIC DNA]</scope>
    <source>
        <strain evidence="1 2">22.4-21</strain>
    </source>
</reference>
<protein>
    <submittedName>
        <fullName evidence="1">Magnesium/nickel/cobalt transporter CorA</fullName>
    </submittedName>
</protein>
<dbReference type="AlphaFoldDB" id="A4NWQ3"/>
<proteinExistence type="predicted"/>
<dbReference type="BioCyc" id="HINF375063:G119K-586-MONOMER"/>
<sequence>MIENKLSITKSAVFYKNDSGCDTSEIIEKLMNLASSNKNKKDFVLDEINKKSEYKDINYKYSLRVFQVNKNVNFINDDEFIDLVYAYVLIIEINNYILVFSKNSLSISKELKEKFRLIKNIDFANILSDDVEYQKLTLRNMTISEKDIRSRAYEAHDLKGLLSLHSAGRSIPSYIKIKEGNKKISLSSVGRIIEDSERIDINSLVFWAKSKIDLLNNKNLKNSFISNFARSVDLNDILKNNKSKPVSILLEYHLIFEYIESVEDKIYKIKNGKYIEVTGRIRRIISNLMEKVYDLDLNGCCTSNTYRSWKSKTLCKDKLRTNKSGFSIQARALKLYYICKDGNYISIQELINKNKFFSVIFDNPSYMYFMGCCFQNNSNISEISNILDSMEAFDEINNVTSEKGEIKINSKNFESNSLFYLIEKIHAKKKDKYIFCDDLGDEWADHITINEKENSISFIHSKHKDTSNSASNLHDVVGQAIKNLGNIRFSKEQFLRKKKTLDGFYSRSKIHKVRRGNLDKLEADLDKVLKQHSLHRKCIIACSFLSKKSLEGEFNKLVSNNKYVRGNIVQLIWILSSFIHAAKESGVIPIIYCRP</sequence>
<evidence type="ECO:0000313" key="1">
    <source>
        <dbReference type="EMBL" id="EDK14503.1"/>
    </source>
</evidence>